<name>B6G8C0_9ACTN</name>
<keyword evidence="2" id="KW-1185">Reference proteome</keyword>
<reference evidence="1 2" key="2">
    <citation type="submission" date="2008-10" db="EMBL/GenBank/DDBJ databases">
        <authorList>
            <person name="Fulton L."/>
            <person name="Clifton S."/>
            <person name="Fulton B."/>
            <person name="Xu J."/>
            <person name="Minx P."/>
            <person name="Pepin K.H."/>
            <person name="Johnson M."/>
            <person name="Thiruvilangam P."/>
            <person name="Bhonagiri V."/>
            <person name="Nash W.E."/>
            <person name="Mardis E.R."/>
            <person name="Wilson R.K."/>
        </authorList>
    </citation>
    <scope>NUCLEOTIDE SEQUENCE [LARGE SCALE GENOMIC DNA]</scope>
    <source>
        <strain evidence="1 2">DSM 13279</strain>
    </source>
</reference>
<gene>
    <name evidence="1" type="ORF">COLSTE_00310</name>
</gene>
<evidence type="ECO:0000313" key="2">
    <source>
        <dbReference type="Proteomes" id="UP000003560"/>
    </source>
</evidence>
<reference evidence="1 2" key="1">
    <citation type="submission" date="2008-10" db="EMBL/GenBank/DDBJ databases">
        <title>Draft genome sequence of Collinsella stercoris (DSM 13279).</title>
        <authorList>
            <person name="Sudarsanam P."/>
            <person name="Ley R."/>
            <person name="Guruge J."/>
            <person name="Turnbaugh P.J."/>
            <person name="Mahowald M."/>
            <person name="Liep D."/>
            <person name="Gordon J."/>
        </authorList>
    </citation>
    <scope>NUCLEOTIDE SEQUENCE [LARGE SCALE GENOMIC DNA]</scope>
    <source>
        <strain evidence="1 2">DSM 13279</strain>
    </source>
</reference>
<sequence length="56" mass="6595">MRNESSWGRRCAKQVIRDADARIASWVSEKRRKCNEIRDTLSRRLFGTEKSQLARA</sequence>
<protein>
    <submittedName>
        <fullName evidence="1">Uncharacterized protein</fullName>
    </submittedName>
</protein>
<comment type="caution">
    <text evidence="1">The sequence shown here is derived from an EMBL/GenBank/DDBJ whole genome shotgun (WGS) entry which is preliminary data.</text>
</comment>
<proteinExistence type="predicted"/>
<dbReference type="EMBL" id="ABXJ01000015">
    <property type="protein sequence ID" value="EEA91480.1"/>
    <property type="molecule type" value="Genomic_DNA"/>
</dbReference>
<dbReference type="Proteomes" id="UP000003560">
    <property type="component" value="Unassembled WGS sequence"/>
</dbReference>
<accession>B6G8C0</accession>
<dbReference type="HOGENOM" id="CLU_3006422_0_0_11"/>
<evidence type="ECO:0000313" key="1">
    <source>
        <dbReference type="EMBL" id="EEA91480.1"/>
    </source>
</evidence>
<organism evidence="1 2">
    <name type="scientific">Collinsella stercoris DSM 13279</name>
    <dbReference type="NCBI Taxonomy" id="445975"/>
    <lineage>
        <taxon>Bacteria</taxon>
        <taxon>Bacillati</taxon>
        <taxon>Actinomycetota</taxon>
        <taxon>Coriobacteriia</taxon>
        <taxon>Coriobacteriales</taxon>
        <taxon>Coriobacteriaceae</taxon>
        <taxon>Collinsella</taxon>
    </lineage>
</organism>
<dbReference type="AlphaFoldDB" id="B6G8C0"/>